<evidence type="ECO:0000256" key="4">
    <source>
        <dbReference type="SAM" id="Phobius"/>
    </source>
</evidence>
<dbReference type="PANTHER" id="PTHR46780">
    <property type="entry name" value="PROTEIN EVA-1"/>
    <property type="match status" value="1"/>
</dbReference>
<dbReference type="PROSITE" id="PS50228">
    <property type="entry name" value="SUEL_LECTIN"/>
    <property type="match status" value="2"/>
</dbReference>
<keyword evidence="1" id="KW-0430">Lectin</keyword>
<evidence type="ECO:0000256" key="1">
    <source>
        <dbReference type="ARBA" id="ARBA00022734"/>
    </source>
</evidence>
<feature type="domain" description="SUEL-type lectin" evidence="5">
    <location>
        <begin position="154"/>
        <end position="245"/>
    </location>
</feature>
<feature type="compositionally biased region" description="Acidic residues" evidence="3">
    <location>
        <begin position="258"/>
        <end position="283"/>
    </location>
</feature>
<evidence type="ECO:0000259" key="5">
    <source>
        <dbReference type="PROSITE" id="PS50228"/>
    </source>
</evidence>
<feature type="compositionally biased region" description="Polar residues" evidence="3">
    <location>
        <begin position="511"/>
        <end position="523"/>
    </location>
</feature>
<keyword evidence="2" id="KW-0677">Repeat</keyword>
<evidence type="ECO:0000313" key="6">
    <source>
        <dbReference type="EMBL" id="JAV93792.1"/>
    </source>
</evidence>
<name>A0A1Y1N799_PHOPY</name>
<evidence type="ECO:0000256" key="3">
    <source>
        <dbReference type="SAM" id="MobiDB-lite"/>
    </source>
</evidence>
<protein>
    <recommendedName>
        <fullName evidence="5">SUEL-type lectin domain-containing protein</fullName>
    </recommendedName>
</protein>
<sequence length="523" mass="58779">MVVLTVYNDMYALYFIVIGFATVSSNNLALLSGTLRTYQRAGCDDDFVILRCPPGTSISIQLAQYGTSTLTKDLCRPKSTQSSFSRNSTNTSCLWPNALQYSLLQTVVEVCQKKRQCKFKSSPKTFGGNPCPGVRKYVEVAYKCRPYEFRSKVACQNEGIQLTCNPNSRIAIYSASYGRTEYESIQCPQPQGVPEETCLVSYGTETVMKLCHGKRTCDVLADIKTFGSPCRPESRMYLKVIYTCVPRKVLKEQFEGQPEPDELNNEMENSDTDDDFENYDAGDEFIRESAASPSSPNIGGPTSGDNATRDSADNIRNPPLITQKEQDTALFTLYTTLRTRTNLFRPSRVPAVHQITHDLQVDELHDHNCTITVYVEKTSVIGFVSEWINTYTFISQNQERLYLYLILSVTAAVVLCLILLVGRLLVQRQHARREAKFHANAAADHSLPNCFTDDISEIDVDIDLPPTNPVPVPNVAVHTSTPMETVAEVVRYPHIYTHTLRRQPETDAPRSLSSTSNTQYYYE</sequence>
<evidence type="ECO:0000256" key="2">
    <source>
        <dbReference type="ARBA" id="ARBA00022737"/>
    </source>
</evidence>
<feature type="transmembrane region" description="Helical" evidence="4">
    <location>
        <begin position="12"/>
        <end position="31"/>
    </location>
</feature>
<dbReference type="AlphaFoldDB" id="A0A1Y1N799"/>
<accession>A0A1Y1N799</accession>
<feature type="transmembrane region" description="Helical" evidence="4">
    <location>
        <begin position="401"/>
        <end position="426"/>
    </location>
</feature>
<feature type="region of interest" description="Disordered" evidence="3">
    <location>
        <begin position="500"/>
        <end position="523"/>
    </location>
</feature>
<dbReference type="CDD" id="cd22829">
    <property type="entry name" value="Gal_Rha_Lectin_EVA1_EVA1C_rpt2"/>
    <property type="match status" value="1"/>
</dbReference>
<feature type="region of interest" description="Disordered" evidence="3">
    <location>
        <begin position="254"/>
        <end position="319"/>
    </location>
</feature>
<dbReference type="InterPro" id="IPR000922">
    <property type="entry name" value="Lectin_gal-bd_dom"/>
</dbReference>
<dbReference type="FunFam" id="2.60.120.740:FF:000003">
    <property type="entry name" value="Protein eva-1 homolog C"/>
    <property type="match status" value="1"/>
</dbReference>
<proteinExistence type="predicted"/>
<dbReference type="Pfam" id="PF02140">
    <property type="entry name" value="SUEL_Lectin"/>
    <property type="match status" value="2"/>
</dbReference>
<keyword evidence="4" id="KW-0472">Membrane</keyword>
<dbReference type="GO" id="GO:0030246">
    <property type="term" value="F:carbohydrate binding"/>
    <property type="evidence" value="ECO:0007669"/>
    <property type="project" value="UniProtKB-KW"/>
</dbReference>
<dbReference type="InterPro" id="IPR043159">
    <property type="entry name" value="Lectin_gal-bd_sf"/>
</dbReference>
<dbReference type="EMBL" id="GEZM01010830">
    <property type="protein sequence ID" value="JAV93792.1"/>
    <property type="molecule type" value="Transcribed_RNA"/>
</dbReference>
<dbReference type="Gene3D" id="2.60.120.740">
    <property type="match status" value="2"/>
</dbReference>
<dbReference type="CDD" id="cd22828">
    <property type="entry name" value="Gal_Rha_Lectin_EVA1_EVA1C_rpt1"/>
    <property type="match status" value="1"/>
</dbReference>
<feature type="domain" description="SUEL-type lectin" evidence="5">
    <location>
        <begin position="42"/>
        <end position="145"/>
    </location>
</feature>
<keyword evidence="4" id="KW-0812">Transmembrane</keyword>
<organism evidence="6">
    <name type="scientific">Photinus pyralis</name>
    <name type="common">Common eastern firefly</name>
    <name type="synonym">Lampyris pyralis</name>
    <dbReference type="NCBI Taxonomy" id="7054"/>
    <lineage>
        <taxon>Eukaryota</taxon>
        <taxon>Metazoa</taxon>
        <taxon>Ecdysozoa</taxon>
        <taxon>Arthropoda</taxon>
        <taxon>Hexapoda</taxon>
        <taxon>Insecta</taxon>
        <taxon>Pterygota</taxon>
        <taxon>Neoptera</taxon>
        <taxon>Endopterygota</taxon>
        <taxon>Coleoptera</taxon>
        <taxon>Polyphaga</taxon>
        <taxon>Elateriformia</taxon>
        <taxon>Elateroidea</taxon>
        <taxon>Lampyridae</taxon>
        <taxon>Lampyrinae</taxon>
        <taxon>Photinus</taxon>
    </lineage>
</organism>
<keyword evidence="4" id="KW-1133">Transmembrane helix</keyword>
<reference evidence="6" key="1">
    <citation type="journal article" date="2016" name="Sci. Rep.">
        <title>Molecular characterization of firefly nuptial gifts: a multi-omics approach sheds light on postcopulatory sexual selection.</title>
        <authorList>
            <person name="Al-Wathiqui N."/>
            <person name="Fallon T.R."/>
            <person name="South A."/>
            <person name="Weng J.K."/>
            <person name="Lewis S.M."/>
        </authorList>
    </citation>
    <scope>NUCLEOTIDE SEQUENCE</scope>
</reference>